<dbReference type="PANTHER" id="PTHR14043">
    <property type="entry name" value="CCAAT DISPLACEMENT PROTEIN-RELATED"/>
    <property type="match status" value="1"/>
</dbReference>
<feature type="compositionally biased region" description="Low complexity" evidence="11">
    <location>
        <begin position="645"/>
        <end position="655"/>
    </location>
</feature>
<feature type="compositionally biased region" description="Acidic residues" evidence="11">
    <location>
        <begin position="458"/>
        <end position="467"/>
    </location>
</feature>
<feature type="transmembrane region" description="Helical" evidence="12">
    <location>
        <begin position="838"/>
        <end position="856"/>
    </location>
</feature>
<feature type="coiled-coil region" evidence="10">
    <location>
        <begin position="694"/>
        <end position="721"/>
    </location>
</feature>
<dbReference type="EMBL" id="VLTN01000050">
    <property type="protein sequence ID" value="KAA0148727.1"/>
    <property type="molecule type" value="Genomic_DNA"/>
</dbReference>
<accession>A0A5A8C7U6</accession>
<dbReference type="GO" id="GO:0006891">
    <property type="term" value="P:intra-Golgi vesicle-mediated transport"/>
    <property type="evidence" value="ECO:0007669"/>
    <property type="project" value="InterPro"/>
</dbReference>
<dbReference type="InterPro" id="IPR057476">
    <property type="entry name" value="Cux_N"/>
</dbReference>
<evidence type="ECO:0000256" key="2">
    <source>
        <dbReference type="ARBA" id="ARBA00006415"/>
    </source>
</evidence>
<keyword evidence="7" id="KW-0333">Golgi apparatus</keyword>
<sequence length="864" mass="90157">MAVAGAGGKGRLGPAGPRELSAAQSAGKTSPDEASIEQALAWWKRFDLSGQRERLDKVSIEITDKQAAAQENRKSLTEALMRFRRASESERPDMFGSLVSKFKDEVDFLTRRARFGERAFVSLYSALFEAPDPAPPLAQGSRLAAELVEAAAAVSQLKAERDAQARQAEALRGHDAEMEALTNRLAGVEAGMAEAAAAAAAERESDLRSVFADEARELREEARAALARAAAAEAETGASLRALADAERRWAEQRARLEDEAAQAAESAEVVAAEAERLRAETVALRAEGARREATSARARAGAGSGEGSGVASDEGEGGTSSAPASSESSSSSAAAGLLARTAEAEAEASRLADSLEAAEGEVHRWRATVEQARAERAEAEARTAEVRSRAETETAALRAELDRRPTCAERAALRREVATLKRVLFSSALRPRREDKGRGSSSRPRLGLGGEAAAGAEADEEEDDDSGSVVSDAGSTVSDTLSDAGGEQDPDDEEGAARKRRTLTESALRRVRHLEAVVLARRRELEGARAECSRLREELDGARETIQDLRGDVAKLEREATVLAGASEAGSAGGGRGEALAQPGAAARAGDRRPARGEDGAPVGGSAGAQGAGDSARDALEEAIGHSRKAAATVQGTAGGVGGTDASAEAASQAGEGGGERRAGEALPAAQAVPPASVADVLRSQRNRFRARVGELEGEVSLAQRAASEAEAAREALESDNVALWEAVRLVRRSPGLTDAEIAARIGSRDALPRYGRLFRERTDPFAALEAGRAEGAAVRTASGRHASSGGGGAVGGVAARQTAVRRRREARLGPLDKAALLVVRGCAVSRGVRAGVALYLAGLHVMAFVLLWLYTHVRIPQV</sequence>
<feature type="region of interest" description="Disordered" evidence="11">
    <location>
        <begin position="432"/>
        <end position="502"/>
    </location>
</feature>
<evidence type="ECO:0000259" key="14">
    <source>
        <dbReference type="Pfam" id="PF25398"/>
    </source>
</evidence>
<evidence type="ECO:0000259" key="13">
    <source>
        <dbReference type="Pfam" id="PF08172"/>
    </source>
</evidence>
<evidence type="ECO:0000256" key="1">
    <source>
        <dbReference type="ARBA" id="ARBA00004409"/>
    </source>
</evidence>
<feature type="compositionally biased region" description="Low complexity" evidence="11">
    <location>
        <begin position="579"/>
        <end position="589"/>
    </location>
</feature>
<comment type="subcellular location">
    <subcellularLocation>
        <location evidence="1">Golgi apparatus membrane</location>
        <topology evidence="1">Single-pass type IV membrane protein</topology>
    </subcellularLocation>
</comment>
<keyword evidence="9 12" id="KW-0472">Membrane</keyword>
<evidence type="ECO:0000256" key="5">
    <source>
        <dbReference type="ARBA" id="ARBA00022692"/>
    </source>
</evidence>
<feature type="compositionally biased region" description="Gly residues" evidence="11">
    <location>
        <begin position="1"/>
        <end position="13"/>
    </location>
</feature>
<gene>
    <name evidence="15" type="ORF">FNF29_06509</name>
</gene>
<evidence type="ECO:0000313" key="15">
    <source>
        <dbReference type="EMBL" id="KAA0148727.1"/>
    </source>
</evidence>
<dbReference type="GO" id="GO:0000139">
    <property type="term" value="C:Golgi membrane"/>
    <property type="evidence" value="ECO:0007669"/>
    <property type="project" value="UniProtKB-SubCell"/>
</dbReference>
<evidence type="ECO:0000256" key="4">
    <source>
        <dbReference type="ARBA" id="ARBA00022448"/>
    </source>
</evidence>
<evidence type="ECO:0000256" key="9">
    <source>
        <dbReference type="ARBA" id="ARBA00023136"/>
    </source>
</evidence>
<dbReference type="Proteomes" id="UP000323011">
    <property type="component" value="Unassembled WGS sequence"/>
</dbReference>
<comment type="similarity">
    <text evidence="2">Belongs to the CASP family.</text>
</comment>
<feature type="compositionally biased region" description="Basic and acidic residues" evidence="11">
    <location>
        <begin position="616"/>
        <end position="626"/>
    </location>
</feature>
<keyword evidence="8 10" id="KW-0175">Coiled coil</keyword>
<feature type="coiled-coil region" evidence="10">
    <location>
        <begin position="342"/>
        <end position="395"/>
    </location>
</feature>
<feature type="domain" description="CASP C-terminal" evidence="13">
    <location>
        <begin position="661"/>
        <end position="733"/>
    </location>
</feature>
<evidence type="ECO:0000256" key="12">
    <source>
        <dbReference type="SAM" id="Phobius"/>
    </source>
</evidence>
<feature type="compositionally biased region" description="Basic and acidic residues" evidence="11">
    <location>
        <begin position="590"/>
        <end position="600"/>
    </location>
</feature>
<dbReference type="AlphaFoldDB" id="A0A5A8C7U6"/>
<keyword evidence="6 12" id="KW-1133">Transmembrane helix</keyword>
<feature type="region of interest" description="Disordered" evidence="11">
    <location>
        <begin position="1"/>
        <end position="33"/>
    </location>
</feature>
<evidence type="ECO:0000256" key="3">
    <source>
        <dbReference type="ARBA" id="ARBA00018691"/>
    </source>
</evidence>
<feature type="coiled-coil region" evidence="10">
    <location>
        <begin position="212"/>
        <end position="281"/>
    </location>
</feature>
<dbReference type="OMA" id="CTTAWEE"/>
<evidence type="ECO:0000256" key="8">
    <source>
        <dbReference type="ARBA" id="ARBA00023054"/>
    </source>
</evidence>
<feature type="domain" description="Cux N-terminal" evidence="14">
    <location>
        <begin position="32"/>
        <end position="140"/>
    </location>
</feature>
<feature type="compositionally biased region" description="Low complexity" evidence="11">
    <location>
        <begin position="468"/>
        <end position="481"/>
    </location>
</feature>
<dbReference type="PANTHER" id="PTHR14043:SF2">
    <property type="entry name" value="HOMEOBOX PROTEIN CUT"/>
    <property type="match status" value="1"/>
</dbReference>
<protein>
    <recommendedName>
        <fullName evidence="3">Protein CASP</fullName>
    </recommendedName>
</protein>
<proteinExistence type="inferred from homology"/>
<evidence type="ECO:0000256" key="11">
    <source>
        <dbReference type="SAM" id="MobiDB-lite"/>
    </source>
</evidence>
<evidence type="ECO:0000256" key="6">
    <source>
        <dbReference type="ARBA" id="ARBA00022989"/>
    </source>
</evidence>
<evidence type="ECO:0000256" key="10">
    <source>
        <dbReference type="SAM" id="Coils"/>
    </source>
</evidence>
<dbReference type="Pfam" id="PF25398">
    <property type="entry name" value="CUX1_N"/>
    <property type="match status" value="1"/>
</dbReference>
<feature type="region of interest" description="Disordered" evidence="11">
    <location>
        <begin position="568"/>
        <end position="673"/>
    </location>
</feature>
<feature type="coiled-coil region" evidence="10">
    <location>
        <begin position="519"/>
        <end position="560"/>
    </location>
</feature>
<keyword evidence="5 12" id="KW-0812">Transmembrane</keyword>
<feature type="region of interest" description="Disordered" evidence="11">
    <location>
        <begin position="286"/>
        <end position="339"/>
    </location>
</feature>
<keyword evidence="4" id="KW-0813">Transport</keyword>
<dbReference type="InterPro" id="IPR012955">
    <property type="entry name" value="CASP_C"/>
</dbReference>
<comment type="caution">
    <text evidence="15">The sequence shown here is derived from an EMBL/GenBank/DDBJ whole genome shotgun (WGS) entry which is preliminary data.</text>
</comment>
<reference evidence="15 16" key="1">
    <citation type="submission" date="2019-07" db="EMBL/GenBank/DDBJ databases">
        <title>Genomes of Cafeteria roenbergensis.</title>
        <authorList>
            <person name="Fischer M.G."/>
            <person name="Hackl T."/>
            <person name="Roman M."/>
        </authorList>
    </citation>
    <scope>NUCLEOTIDE SEQUENCE [LARGE SCALE GENOMIC DNA]</scope>
    <source>
        <strain evidence="15 16">BVI</strain>
    </source>
</reference>
<feature type="compositionally biased region" description="Low complexity" evidence="11">
    <location>
        <begin position="320"/>
        <end position="339"/>
    </location>
</feature>
<organism evidence="15 16">
    <name type="scientific">Cafeteria roenbergensis</name>
    <name type="common">Marine flagellate</name>
    <dbReference type="NCBI Taxonomy" id="33653"/>
    <lineage>
        <taxon>Eukaryota</taxon>
        <taxon>Sar</taxon>
        <taxon>Stramenopiles</taxon>
        <taxon>Bigyra</taxon>
        <taxon>Opalozoa</taxon>
        <taxon>Bicosoecida</taxon>
        <taxon>Cafeteriaceae</taxon>
        <taxon>Cafeteria</taxon>
    </lineage>
</organism>
<name>A0A5A8C7U6_CAFRO</name>
<evidence type="ECO:0000256" key="7">
    <source>
        <dbReference type="ARBA" id="ARBA00023034"/>
    </source>
</evidence>
<keyword evidence="16" id="KW-1185">Reference proteome</keyword>
<feature type="compositionally biased region" description="Gly residues" evidence="11">
    <location>
        <begin position="603"/>
        <end position="612"/>
    </location>
</feature>
<dbReference type="Pfam" id="PF08172">
    <property type="entry name" value="CASP_C"/>
    <property type="match status" value="1"/>
</dbReference>
<evidence type="ECO:0000313" key="16">
    <source>
        <dbReference type="Proteomes" id="UP000323011"/>
    </source>
</evidence>